<dbReference type="Gene3D" id="3.55.10.10">
    <property type="entry name" value="Archease domain"/>
    <property type="match status" value="1"/>
</dbReference>
<dbReference type="KEGG" id="acan:ACA1_383670"/>
<dbReference type="OMA" id="QCAMAIS"/>
<organism evidence="7 8">
    <name type="scientific">Acanthamoeba castellanii (strain ATCC 30010 / Neff)</name>
    <dbReference type="NCBI Taxonomy" id="1257118"/>
    <lineage>
        <taxon>Eukaryota</taxon>
        <taxon>Amoebozoa</taxon>
        <taxon>Discosea</taxon>
        <taxon>Longamoebia</taxon>
        <taxon>Centramoebida</taxon>
        <taxon>Acanthamoebidae</taxon>
        <taxon>Acanthamoeba</taxon>
    </lineage>
</organism>
<proteinExistence type="inferred from homology"/>
<feature type="domain" description="Archease" evidence="6">
    <location>
        <begin position="65"/>
        <end position="189"/>
    </location>
</feature>
<keyword evidence="4" id="KW-0106">Calcium</keyword>
<dbReference type="InterPro" id="IPR002804">
    <property type="entry name" value="Archease"/>
</dbReference>
<dbReference type="SUPFAM" id="SSF69819">
    <property type="entry name" value="MTH1598-like"/>
    <property type="match status" value="1"/>
</dbReference>
<dbReference type="GeneID" id="14917458"/>
<evidence type="ECO:0000256" key="1">
    <source>
        <dbReference type="ARBA" id="ARBA00007963"/>
    </source>
</evidence>
<evidence type="ECO:0000256" key="4">
    <source>
        <dbReference type="ARBA" id="ARBA00022837"/>
    </source>
</evidence>
<accession>L8GUG4</accession>
<dbReference type="Proteomes" id="UP000011083">
    <property type="component" value="Unassembled WGS sequence"/>
</dbReference>
<evidence type="ECO:0000313" key="7">
    <source>
        <dbReference type="EMBL" id="ELR16834.1"/>
    </source>
</evidence>
<keyword evidence="3" id="KW-0479">Metal-binding</keyword>
<dbReference type="GO" id="GO:0006388">
    <property type="term" value="P:tRNA splicing, via endonucleolytic cleavage and ligation"/>
    <property type="evidence" value="ECO:0007669"/>
    <property type="project" value="TreeGrafter"/>
</dbReference>
<dbReference type="RefSeq" id="XP_004338847.1">
    <property type="nucleotide sequence ID" value="XM_004338799.1"/>
</dbReference>
<dbReference type="Pfam" id="PF01951">
    <property type="entry name" value="Archease"/>
    <property type="match status" value="1"/>
</dbReference>
<dbReference type="InterPro" id="IPR023572">
    <property type="entry name" value="Archease_dom"/>
</dbReference>
<sequence length="189" mass="21204">MDSGKGYDLASSAPFPSELQPPPYPIIIPDCPTLGQTRMEQDRARGGGGEKESGNDLSEPFGYEWGESLKQAYEQAVVGMFGYMTDLDTVDVEDQCEVEVEGHDLDSLLFNFLDEFLFVFSTELIVSKEVEIVEFDRENFKIRAVGRGEPFDLDKHPQGTEVKAITYSAMQIMEKPEGERSEVFVIIDI</sequence>
<gene>
    <name evidence="7" type="ORF">ACA1_383670</name>
</gene>
<evidence type="ECO:0000256" key="5">
    <source>
        <dbReference type="SAM" id="MobiDB-lite"/>
    </source>
</evidence>
<feature type="region of interest" description="Disordered" evidence="5">
    <location>
        <begin position="1"/>
        <end position="59"/>
    </location>
</feature>
<comment type="similarity">
    <text evidence="1">Belongs to the archease family.</text>
</comment>
<keyword evidence="8" id="KW-1185">Reference proteome</keyword>
<dbReference type="STRING" id="1257118.L8GUG4"/>
<dbReference type="GO" id="GO:0046872">
    <property type="term" value="F:metal ion binding"/>
    <property type="evidence" value="ECO:0007669"/>
    <property type="project" value="UniProtKB-KW"/>
</dbReference>
<evidence type="ECO:0000313" key="8">
    <source>
        <dbReference type="Proteomes" id="UP000011083"/>
    </source>
</evidence>
<dbReference type="AlphaFoldDB" id="L8GUG4"/>
<dbReference type="GO" id="GO:0072669">
    <property type="term" value="C:tRNA-splicing ligase complex"/>
    <property type="evidence" value="ECO:0007669"/>
    <property type="project" value="TreeGrafter"/>
</dbReference>
<dbReference type="PANTHER" id="PTHR12682:SF11">
    <property type="entry name" value="PROTEIN ARCHEASE"/>
    <property type="match status" value="1"/>
</dbReference>
<feature type="compositionally biased region" description="Basic and acidic residues" evidence="5">
    <location>
        <begin position="39"/>
        <end position="54"/>
    </location>
</feature>
<dbReference type="EMBL" id="KB007982">
    <property type="protein sequence ID" value="ELR16834.1"/>
    <property type="molecule type" value="Genomic_DNA"/>
</dbReference>
<reference evidence="7 8" key="1">
    <citation type="journal article" date="2013" name="Genome Biol.">
        <title>Genome of Acanthamoeba castellanii highlights extensive lateral gene transfer and early evolution of tyrosine kinase signaling.</title>
        <authorList>
            <person name="Clarke M."/>
            <person name="Lohan A.J."/>
            <person name="Liu B."/>
            <person name="Lagkouvardos I."/>
            <person name="Roy S."/>
            <person name="Zafar N."/>
            <person name="Bertelli C."/>
            <person name="Schilde C."/>
            <person name="Kianianmomeni A."/>
            <person name="Burglin T.R."/>
            <person name="Frech C."/>
            <person name="Turcotte B."/>
            <person name="Kopec K.O."/>
            <person name="Synnott J.M."/>
            <person name="Choo C."/>
            <person name="Paponov I."/>
            <person name="Finkler A."/>
            <person name="Soon Heng Tan C."/>
            <person name="Hutchins A.P."/>
            <person name="Weinmeier T."/>
            <person name="Rattei T."/>
            <person name="Chu J.S."/>
            <person name="Gimenez G."/>
            <person name="Irimia M."/>
            <person name="Rigden D.J."/>
            <person name="Fitzpatrick D.A."/>
            <person name="Lorenzo-Morales J."/>
            <person name="Bateman A."/>
            <person name="Chiu C.H."/>
            <person name="Tang P."/>
            <person name="Hegemann P."/>
            <person name="Fromm H."/>
            <person name="Raoult D."/>
            <person name="Greub G."/>
            <person name="Miranda-Saavedra D."/>
            <person name="Chen N."/>
            <person name="Nash P."/>
            <person name="Ginger M.L."/>
            <person name="Horn M."/>
            <person name="Schaap P."/>
            <person name="Caler L."/>
            <person name="Loftus B."/>
        </authorList>
    </citation>
    <scope>NUCLEOTIDE SEQUENCE [LARGE SCALE GENOMIC DNA]</scope>
    <source>
        <strain evidence="7 8">Neff</strain>
    </source>
</reference>
<name>L8GUG4_ACACF</name>
<protein>
    <submittedName>
        <fullName evidence="7">Archease family protein</fullName>
    </submittedName>
</protein>
<evidence type="ECO:0000259" key="6">
    <source>
        <dbReference type="Pfam" id="PF01951"/>
    </source>
</evidence>
<keyword evidence="2" id="KW-0819">tRNA processing</keyword>
<dbReference type="OrthoDB" id="2190767at2759"/>
<dbReference type="FunFam" id="3.55.10.10:FF:000001">
    <property type="entry name" value="protein archease isoform X1"/>
    <property type="match status" value="1"/>
</dbReference>
<evidence type="ECO:0000256" key="3">
    <source>
        <dbReference type="ARBA" id="ARBA00022723"/>
    </source>
</evidence>
<dbReference type="VEuPathDB" id="AmoebaDB:ACA1_383670"/>
<dbReference type="PANTHER" id="PTHR12682">
    <property type="entry name" value="ARCHEASE"/>
    <property type="match status" value="1"/>
</dbReference>
<evidence type="ECO:0000256" key="2">
    <source>
        <dbReference type="ARBA" id="ARBA00022694"/>
    </source>
</evidence>
<dbReference type="InterPro" id="IPR036820">
    <property type="entry name" value="Archease_dom_sf"/>
</dbReference>